<proteinExistence type="predicted"/>
<evidence type="ECO:0000313" key="2">
    <source>
        <dbReference type="EMBL" id="WYK17904.1"/>
    </source>
</evidence>
<dbReference type="EMBL" id="CP146606">
    <property type="protein sequence ID" value="WYK17904.1"/>
    <property type="molecule type" value="Genomic_DNA"/>
</dbReference>
<evidence type="ECO:0000313" key="3">
    <source>
        <dbReference type="Proteomes" id="UP001281305"/>
    </source>
</evidence>
<accession>A0ABZ2TF31</accession>
<dbReference type="Pfam" id="PF07310">
    <property type="entry name" value="PAS_5"/>
    <property type="match status" value="1"/>
</dbReference>
<protein>
    <submittedName>
        <fullName evidence="2">PAS domain-containing protein</fullName>
    </submittedName>
</protein>
<dbReference type="Proteomes" id="UP001281305">
    <property type="component" value="Chromosome"/>
</dbReference>
<evidence type="ECO:0000256" key="1">
    <source>
        <dbReference type="SAM" id="MobiDB-lite"/>
    </source>
</evidence>
<name>A0ABZ2TF31_9RHOB</name>
<sequence length="224" mass="24443">MKDDQGRSQQDAVKSKEIVTIQAPVPAYRATELAEFEAYWNSMRRDGDVPMRTEIDPRGIESLLSNAFVAEKIAPGVARMRIAGTHLCDVMGLEVRGMPVSSLIEPQDRDRLADALVELFERPATLRLTLSSKGSAPLTGTLLLLPLRSDLGDISRALGCLVTHGVIGETPRRFAITDCTVTPITSDESAPFIEVADDQNYSPAASGLDTPPLPSERPYLRLVR</sequence>
<gene>
    <name evidence="2" type="ORF">RZS32_016165</name>
</gene>
<feature type="region of interest" description="Disordered" evidence="1">
    <location>
        <begin position="201"/>
        <end position="224"/>
    </location>
</feature>
<dbReference type="RefSeq" id="WP_317054591.1">
    <property type="nucleotide sequence ID" value="NZ_CP146606.1"/>
</dbReference>
<organism evidence="2 3">
    <name type="scientific">Roseovarius rhodophyticola</name>
    <dbReference type="NCBI Taxonomy" id="3080827"/>
    <lineage>
        <taxon>Bacteria</taxon>
        <taxon>Pseudomonadati</taxon>
        <taxon>Pseudomonadota</taxon>
        <taxon>Alphaproteobacteria</taxon>
        <taxon>Rhodobacterales</taxon>
        <taxon>Roseobacteraceae</taxon>
        <taxon>Roseovarius</taxon>
    </lineage>
</organism>
<dbReference type="InterPro" id="IPR009922">
    <property type="entry name" value="DUF1457"/>
</dbReference>
<reference evidence="2 3" key="1">
    <citation type="submission" date="2024-02" db="EMBL/GenBank/DDBJ databases">
        <title>Roseovarius strain W115 nov., isolated from a marine algae.</title>
        <authorList>
            <person name="Lee M.W."/>
            <person name="Lee J.K."/>
            <person name="Kim J.M."/>
            <person name="Choi D.G."/>
            <person name="Baek J.H."/>
            <person name="Bayburt H."/>
            <person name="Jung J.J."/>
            <person name="Han D.M."/>
            <person name="Jeon C.O."/>
        </authorList>
    </citation>
    <scope>NUCLEOTIDE SEQUENCE [LARGE SCALE GENOMIC DNA]</scope>
    <source>
        <strain evidence="2 3">W115</strain>
    </source>
</reference>
<keyword evidence="3" id="KW-1185">Reference proteome</keyword>